<dbReference type="EMBL" id="SCWB01000017">
    <property type="protein sequence ID" value="TDM07103.1"/>
    <property type="molecule type" value="Genomic_DNA"/>
</dbReference>
<proteinExistence type="predicted"/>
<name>A0A4R6BSI2_9STAP</name>
<evidence type="ECO:0000313" key="2">
    <source>
        <dbReference type="Proteomes" id="UP000294802"/>
    </source>
</evidence>
<accession>A0A4R6BSI2</accession>
<organism evidence="1 2">
    <name type="scientific">Macrococcus lamae</name>
    <dbReference type="NCBI Taxonomy" id="198484"/>
    <lineage>
        <taxon>Bacteria</taxon>
        <taxon>Bacillati</taxon>
        <taxon>Bacillota</taxon>
        <taxon>Bacilli</taxon>
        <taxon>Bacillales</taxon>
        <taxon>Staphylococcaceae</taxon>
        <taxon>Macrococcus</taxon>
    </lineage>
</organism>
<dbReference type="SUPFAM" id="SSF52096">
    <property type="entry name" value="ClpP/crotonase"/>
    <property type="match status" value="1"/>
</dbReference>
<keyword evidence="2" id="KW-1185">Reference proteome</keyword>
<protein>
    <submittedName>
        <fullName evidence="1">Uncharacterized protein</fullName>
    </submittedName>
</protein>
<gene>
    <name evidence="1" type="ORF">ERX29_09440</name>
</gene>
<dbReference type="Proteomes" id="UP000294802">
    <property type="component" value="Unassembled WGS sequence"/>
</dbReference>
<sequence length="308" mass="35924">MMENYLAIFREVRRRLETEGYSNHEISDNYEEIFKKLSPNELTFQQLMVEYLGEFNVKSMDYVDQHYWTNGIRVRRYKDALIVTDVIDDLQFVVGDEIIALSGDSINELAERYQKLLFNEPTERQDWHTILRKQNSAQVKRGDQFYDFELHVYDDTRGLEVIDHEQFPEVIVYSIDTLHKYLHSPAETLLIDLTAAYGVIPDNQVDWIAEQLNGREFIMLIDALTKGSAERLASRFEGQGRIVGRETYGQAVSLQKVALGNQFFIYSADKDKTVFPDVMVELRESSFLQDDIRQAGIDVLLNRLNNQQ</sequence>
<comment type="caution">
    <text evidence="1">The sequence shown here is derived from an EMBL/GenBank/DDBJ whole genome shotgun (WGS) entry which is preliminary data.</text>
</comment>
<evidence type="ECO:0000313" key="1">
    <source>
        <dbReference type="EMBL" id="TDM07103.1"/>
    </source>
</evidence>
<dbReference type="InterPro" id="IPR029045">
    <property type="entry name" value="ClpP/crotonase-like_dom_sf"/>
</dbReference>
<dbReference type="AlphaFoldDB" id="A0A4R6BSI2"/>
<reference evidence="1 2" key="1">
    <citation type="submission" date="2019-01" db="EMBL/GenBank/DDBJ databases">
        <title>Draft genome sequences of the type strains of six Macrococcus species.</title>
        <authorList>
            <person name="Mazhar S."/>
            <person name="Altermann E."/>
            <person name="Hill C."/>
            <person name="Mcauliffe O."/>
        </authorList>
    </citation>
    <scope>NUCLEOTIDE SEQUENCE [LARGE SCALE GENOMIC DNA]</scope>
    <source>
        <strain evidence="1 2">CCM4815</strain>
    </source>
</reference>